<evidence type="ECO:0000259" key="1">
    <source>
        <dbReference type="Pfam" id="PF00156"/>
    </source>
</evidence>
<evidence type="ECO:0000313" key="3">
    <source>
        <dbReference type="Proteomes" id="UP000007123"/>
    </source>
</evidence>
<evidence type="ECO:0000313" key="2">
    <source>
        <dbReference type="EMBL" id="EKF59890.1"/>
    </source>
</evidence>
<comment type="caution">
    <text evidence="2">The sequence shown here is derived from an EMBL/GenBank/DDBJ whole genome shotgun (WGS) entry which is preliminary data.</text>
</comment>
<dbReference type="InterPro" id="IPR000836">
    <property type="entry name" value="PRTase_dom"/>
</dbReference>
<name>K2Q407_9HYPH</name>
<dbReference type="PANTHER" id="PTHR43218:SF1">
    <property type="entry name" value="PHOSPHORIBOSYLTRANSFERASE"/>
    <property type="match status" value="1"/>
</dbReference>
<dbReference type="Gene3D" id="3.40.50.2020">
    <property type="match status" value="1"/>
</dbReference>
<feature type="domain" description="Phosphoribosyltransferase" evidence="1">
    <location>
        <begin position="80"/>
        <end position="209"/>
    </location>
</feature>
<dbReference type="AlphaFoldDB" id="K2Q407"/>
<dbReference type="eggNOG" id="COG0503">
    <property type="taxonomic scope" value="Bacteria"/>
</dbReference>
<dbReference type="GO" id="GO:0016757">
    <property type="term" value="F:glycosyltransferase activity"/>
    <property type="evidence" value="ECO:0007669"/>
    <property type="project" value="UniProtKB-KW"/>
</dbReference>
<dbReference type="SUPFAM" id="SSF53271">
    <property type="entry name" value="PRTase-like"/>
    <property type="match status" value="1"/>
</dbReference>
<dbReference type="PATRIC" id="fig|1156935.5.peg.1472"/>
<sequence length="252" mass="27374">MNRFVVPGSAFAPVALAPLEDDRMQPHDFWQETYPPASFDPKGGHSNFYPATLADGRQIRLPIRPLSDGRHALASLIVNQASFTVLDALADDLAGQLALLEPDVVVGLPTLGLTLASAVAQKLGHRRYVPLGTSKKFWYSDELSVPLKSITTPDQEKRLYVDPRMLPLLKDCRVALIDDVISSGASIRAGLSLLKSAGIEPLVVGAAMLQSDRWRAALAGKGPHWPERVRGTFSTPMLVKGNDGLWYPASED</sequence>
<dbReference type="InterPro" id="IPR029057">
    <property type="entry name" value="PRTase-like"/>
</dbReference>
<dbReference type="NCBIfam" id="NF004689">
    <property type="entry name" value="PRK06031.1"/>
    <property type="match status" value="1"/>
</dbReference>
<organism evidence="2 3">
    <name type="scientific">Agrobacterium albertimagni AOL15</name>
    <dbReference type="NCBI Taxonomy" id="1156935"/>
    <lineage>
        <taxon>Bacteria</taxon>
        <taxon>Pseudomonadati</taxon>
        <taxon>Pseudomonadota</taxon>
        <taxon>Alphaproteobacteria</taxon>
        <taxon>Hyphomicrobiales</taxon>
        <taxon>Rhizobiaceae</taxon>
        <taxon>Rhizobium/Agrobacterium group</taxon>
        <taxon>Agrobacterium</taxon>
    </lineage>
</organism>
<reference evidence="2 3" key="1">
    <citation type="journal article" date="2012" name="J. Bacteriol.">
        <title>Draft Genome Sequence of Agrobacterium albertimagni Strain AOL15.</title>
        <authorList>
            <person name="Trimble W.L."/>
            <person name="Phung le T."/>
            <person name="Meyer F."/>
            <person name="Gilbert J.A."/>
            <person name="Silver S."/>
        </authorList>
    </citation>
    <scope>NUCLEOTIDE SEQUENCE [LARGE SCALE GENOMIC DNA]</scope>
    <source>
        <strain evidence="2 3">AOL15</strain>
    </source>
</reference>
<dbReference type="STRING" id="1156935.QWE_07316"/>
<protein>
    <submittedName>
        <fullName evidence="2">Phosphoribosyltransferase</fullName>
    </submittedName>
</protein>
<dbReference type="Proteomes" id="UP000007123">
    <property type="component" value="Unassembled WGS sequence"/>
</dbReference>
<keyword evidence="3" id="KW-1185">Reference proteome</keyword>
<proteinExistence type="predicted"/>
<dbReference type="CDD" id="cd06223">
    <property type="entry name" value="PRTases_typeI"/>
    <property type="match status" value="1"/>
</dbReference>
<dbReference type="Pfam" id="PF00156">
    <property type="entry name" value="Pribosyltran"/>
    <property type="match status" value="1"/>
</dbReference>
<gene>
    <name evidence="2" type="ORF">QWE_07316</name>
</gene>
<keyword evidence="2" id="KW-0328">Glycosyltransferase</keyword>
<dbReference type="PANTHER" id="PTHR43218">
    <property type="entry name" value="PHOSPHORIBOSYLTRANSFERASE-RELATED"/>
    <property type="match status" value="1"/>
</dbReference>
<keyword evidence="2" id="KW-0808">Transferase</keyword>
<accession>K2Q407</accession>
<dbReference type="EMBL" id="ALJF01000006">
    <property type="protein sequence ID" value="EKF59890.1"/>
    <property type="molecule type" value="Genomic_DNA"/>
</dbReference>